<dbReference type="Pfam" id="PF02861">
    <property type="entry name" value="Clp_N"/>
    <property type="match status" value="1"/>
</dbReference>
<keyword evidence="9" id="KW-0614">Plasmid</keyword>
<dbReference type="PRINTS" id="PR00300">
    <property type="entry name" value="CLPPROTEASEA"/>
</dbReference>
<dbReference type="Pfam" id="PF07724">
    <property type="entry name" value="AAA_2"/>
    <property type="match status" value="1"/>
</dbReference>
<dbReference type="InterPro" id="IPR003593">
    <property type="entry name" value="AAA+_ATPase"/>
</dbReference>
<evidence type="ECO:0000256" key="7">
    <source>
        <dbReference type="SAM" id="MobiDB-lite"/>
    </source>
</evidence>
<dbReference type="Gene3D" id="1.10.8.60">
    <property type="match status" value="1"/>
</dbReference>
<dbReference type="InterPro" id="IPR003959">
    <property type="entry name" value="ATPase_AAA_core"/>
</dbReference>
<proteinExistence type="predicted"/>
<dbReference type="NCBIfam" id="TIGR03345">
    <property type="entry name" value="VI_ClpV1"/>
    <property type="match status" value="1"/>
</dbReference>
<evidence type="ECO:0000256" key="6">
    <source>
        <dbReference type="SAM" id="Coils"/>
    </source>
</evidence>
<dbReference type="InterPro" id="IPR018368">
    <property type="entry name" value="ClpA/B_CS1"/>
</dbReference>
<dbReference type="CDD" id="cd00009">
    <property type="entry name" value="AAA"/>
    <property type="match status" value="1"/>
</dbReference>
<dbReference type="Gene3D" id="1.10.1780.10">
    <property type="entry name" value="Clp, N-terminal domain"/>
    <property type="match status" value="1"/>
</dbReference>
<evidence type="ECO:0000256" key="2">
    <source>
        <dbReference type="ARBA" id="ARBA00022741"/>
    </source>
</evidence>
<dbReference type="PANTHER" id="PTHR11638">
    <property type="entry name" value="ATP-DEPENDENT CLP PROTEASE"/>
    <property type="match status" value="1"/>
</dbReference>
<dbReference type="SMART" id="SM00382">
    <property type="entry name" value="AAA"/>
    <property type="match status" value="2"/>
</dbReference>
<reference evidence="10" key="1">
    <citation type="submission" date="2011-01" db="EMBL/GenBank/DDBJ databases">
        <title>Complete sequence of plasmid1 of Acidobacterium sp. MP5ACTX9.</title>
        <authorList>
            <consortium name="US DOE Joint Genome Institute"/>
            <person name="Lucas S."/>
            <person name="Copeland A."/>
            <person name="Lapidus A."/>
            <person name="Cheng J.-F."/>
            <person name="Goodwin L."/>
            <person name="Pitluck S."/>
            <person name="Teshima H."/>
            <person name="Detter J.C."/>
            <person name="Han C."/>
            <person name="Tapia R."/>
            <person name="Land M."/>
            <person name="Hauser L."/>
            <person name="Kyrpides N."/>
            <person name="Ivanova N."/>
            <person name="Ovchinnikova G."/>
            <person name="Pagani I."/>
            <person name="Rawat S.R."/>
            <person name="Mannisto M."/>
            <person name="Haggblom M.M."/>
            <person name="Woyke T."/>
        </authorList>
    </citation>
    <scope>NUCLEOTIDE SEQUENCE [LARGE SCALE GENOMIC DNA]</scope>
    <source>
        <strain evidence="10">MP5ACTX9</strain>
        <plasmid evidence="10">Plasmid pACIX901</plasmid>
    </source>
</reference>
<evidence type="ECO:0000256" key="1">
    <source>
        <dbReference type="ARBA" id="ARBA00022737"/>
    </source>
</evidence>
<keyword evidence="2" id="KW-0547">Nucleotide-binding</keyword>
<evidence type="ECO:0000256" key="4">
    <source>
        <dbReference type="ARBA" id="ARBA00023186"/>
    </source>
</evidence>
<dbReference type="SUPFAM" id="SSF52540">
    <property type="entry name" value="P-loop containing nucleoside triphosphate hydrolases"/>
    <property type="match status" value="2"/>
</dbReference>
<evidence type="ECO:0000313" key="10">
    <source>
        <dbReference type="Proteomes" id="UP000000343"/>
    </source>
</evidence>
<dbReference type="Gene3D" id="3.40.50.300">
    <property type="entry name" value="P-loop containing nucleotide triphosphate hydrolases"/>
    <property type="match status" value="3"/>
</dbReference>
<dbReference type="GO" id="GO:0034605">
    <property type="term" value="P:cellular response to heat"/>
    <property type="evidence" value="ECO:0007669"/>
    <property type="project" value="TreeGrafter"/>
</dbReference>
<protein>
    <submittedName>
        <fullName evidence="9">Type VI secretion ATPase, ClpV1 family</fullName>
    </submittedName>
</protein>
<dbReference type="HOGENOM" id="CLU_005070_4_1_0"/>
<geneLocation type="plasmid" evidence="9 10">
    <name>pACIX901</name>
</geneLocation>
<dbReference type="CDD" id="cd19499">
    <property type="entry name" value="RecA-like_ClpB_Hsp104-like"/>
    <property type="match status" value="1"/>
</dbReference>
<gene>
    <name evidence="9" type="ordered locus">AciX9_3997</name>
</gene>
<feature type="domain" description="Clp R" evidence="8">
    <location>
        <begin position="9"/>
        <end position="155"/>
    </location>
</feature>
<dbReference type="Pfam" id="PF17871">
    <property type="entry name" value="AAA_lid_9"/>
    <property type="match status" value="1"/>
</dbReference>
<feature type="region of interest" description="Disordered" evidence="7">
    <location>
        <begin position="161"/>
        <end position="185"/>
    </location>
</feature>
<dbReference type="Pfam" id="PF10431">
    <property type="entry name" value="ClpB_D2-small"/>
    <property type="match status" value="1"/>
</dbReference>
<keyword evidence="3" id="KW-0067">ATP-binding</keyword>
<dbReference type="InterPro" id="IPR001270">
    <property type="entry name" value="ClpA/B"/>
</dbReference>
<dbReference type="InterPro" id="IPR050130">
    <property type="entry name" value="ClpA_ClpB"/>
</dbReference>
<dbReference type="GO" id="GO:0005737">
    <property type="term" value="C:cytoplasm"/>
    <property type="evidence" value="ECO:0007669"/>
    <property type="project" value="TreeGrafter"/>
</dbReference>
<dbReference type="KEGG" id="acm:AciX9_3997"/>
<evidence type="ECO:0000259" key="8">
    <source>
        <dbReference type="PROSITE" id="PS51903"/>
    </source>
</evidence>
<dbReference type="PROSITE" id="PS51903">
    <property type="entry name" value="CLP_R"/>
    <property type="match status" value="1"/>
</dbReference>
<evidence type="ECO:0000256" key="5">
    <source>
        <dbReference type="PROSITE-ProRule" id="PRU01251"/>
    </source>
</evidence>
<dbReference type="InterPro" id="IPR017729">
    <property type="entry name" value="ATPase_T6SS_ClpV1"/>
</dbReference>
<dbReference type="OrthoDB" id="9803641at2"/>
<dbReference type="InterPro" id="IPR019489">
    <property type="entry name" value="Clp_ATPase_C"/>
</dbReference>
<evidence type="ECO:0000313" key="9">
    <source>
        <dbReference type="EMBL" id="ADW70793.1"/>
    </source>
</evidence>
<dbReference type="InterPro" id="IPR027417">
    <property type="entry name" value="P-loop_NTPase"/>
</dbReference>
<dbReference type="RefSeq" id="WP_013572705.1">
    <property type="nucleotide sequence ID" value="NC_015057.1"/>
</dbReference>
<keyword evidence="4" id="KW-0143">Chaperone</keyword>
<evidence type="ECO:0000256" key="3">
    <source>
        <dbReference type="ARBA" id="ARBA00022840"/>
    </source>
</evidence>
<feature type="coiled-coil region" evidence="6">
    <location>
        <begin position="439"/>
        <end position="494"/>
    </location>
</feature>
<dbReference type="FunFam" id="3.40.50.300:FF:000010">
    <property type="entry name" value="Chaperone clpB 1, putative"/>
    <property type="match status" value="1"/>
</dbReference>
<dbReference type="Pfam" id="PF00004">
    <property type="entry name" value="AAA"/>
    <property type="match status" value="1"/>
</dbReference>
<dbReference type="Proteomes" id="UP000000343">
    <property type="component" value="Plasmid pACIX901"/>
</dbReference>
<dbReference type="FunFam" id="3.40.50.300:FF:000025">
    <property type="entry name" value="ATP-dependent Clp protease subunit"/>
    <property type="match status" value="1"/>
</dbReference>
<dbReference type="InterPro" id="IPR004176">
    <property type="entry name" value="Clp_R_N"/>
</dbReference>
<dbReference type="EMBL" id="CP002481">
    <property type="protein sequence ID" value="ADW70793.1"/>
    <property type="molecule type" value="Genomic_DNA"/>
</dbReference>
<organism evidence="10">
    <name type="scientific">Granulicella tundricola (strain ATCC BAA-1859 / DSM 23138 / MP5ACTX9)</name>
    <dbReference type="NCBI Taxonomy" id="1198114"/>
    <lineage>
        <taxon>Bacteria</taxon>
        <taxon>Pseudomonadati</taxon>
        <taxon>Acidobacteriota</taxon>
        <taxon>Terriglobia</taxon>
        <taxon>Terriglobales</taxon>
        <taxon>Acidobacteriaceae</taxon>
        <taxon>Granulicella</taxon>
    </lineage>
</organism>
<name>E8X5Q9_GRATM</name>
<dbReference type="GO" id="GO:0005524">
    <property type="term" value="F:ATP binding"/>
    <property type="evidence" value="ECO:0007669"/>
    <property type="project" value="UniProtKB-KW"/>
</dbReference>
<feature type="compositionally biased region" description="Low complexity" evidence="7">
    <location>
        <begin position="171"/>
        <end position="181"/>
    </location>
</feature>
<keyword evidence="10" id="KW-1185">Reference proteome</keyword>
<keyword evidence="6" id="KW-0175">Coiled coil</keyword>
<dbReference type="InterPro" id="IPR036628">
    <property type="entry name" value="Clp_N_dom_sf"/>
</dbReference>
<sequence length="886" mass="96763">MSLNLKSLIAKLNDTTRSVLEASAGLCMSRTHYDIEIEHYLVKAMESSDNDIASILKHYGVDKSRLSKELDRALDNIKTGNARSPAFSPQLVKMLAEAWTVASIEYDAGSVRTGFTLLALLTHEDLARAVKEISRELQKIEPEGLRKDFYTIVANSREVQASLKPTGGTGDATTSDGPAAGKGKTPNLDQYCVNLTGNAKAGKIDPVLGRDAEVRQMIDILMRRRQNNPILTGEAGVGKTAVVEGLANRIVQGDVPPALQGVHLYSLDLALLQAGASVKGEFEQRLKGLINEVKSSTEKIILFIDEAHTMIGAGGTAGQNDAANLLKPALARGELRTIAATTWSEYKKYFEKDPALARRFQVVKVEEPSEEVCCTMLRGIVASLEKHHGLRILDEAIVATVKLSHRYIAGRQLPDKAVSVLDTACARLALGQNSMPPQLEDVLRTIDSLEVQKRVLERENVIGASHGERVTEIDEKIAKNKATLEELKERWEKEKALVSGIRTIQIELEAEPKKDEAAAAEARKKLGELEAELLALQGETGLMSVSVDAQICGAVISAWTGIPLGKMMKDEISTVLTLAEHLKKRVIGQDHALAAIAQRILTSKANMDDPVKPIGVFMLVGPSGVGKTETAIALADLLYGGEKNMITINMSEFQEAHTVSTLKGSPPGYVGYGEGGVLTEAVRRRPYSVVLLDECEKAHPDVLELFFQVFDKGRMEDGEGREIDFRNTIILLTSNAATDTLMKLCADPETMPFSDGLLAAIKPELNKIFKPAFLGRMITVPYFPVRDEALKQIIRLKLGKIQKRLRETHKVTMTYDDALLNEVASRCTEVESGARNVDNILSNTMLPEISRQMLGKLAEGETIESVAISVADGKMTYDWQEVAKAA</sequence>
<dbReference type="PROSITE" id="PS00870">
    <property type="entry name" value="CLPAB_1"/>
    <property type="match status" value="1"/>
</dbReference>
<dbReference type="InterPro" id="IPR041546">
    <property type="entry name" value="ClpA/ClpB_AAA_lid"/>
</dbReference>
<dbReference type="SUPFAM" id="SSF81923">
    <property type="entry name" value="Double Clp-N motif"/>
    <property type="match status" value="1"/>
</dbReference>
<keyword evidence="1 5" id="KW-0677">Repeat</keyword>
<dbReference type="SMART" id="SM01086">
    <property type="entry name" value="ClpB_D2-small"/>
    <property type="match status" value="1"/>
</dbReference>
<dbReference type="AlphaFoldDB" id="E8X5Q9"/>
<dbReference type="GO" id="GO:0016887">
    <property type="term" value="F:ATP hydrolysis activity"/>
    <property type="evidence" value="ECO:0007669"/>
    <property type="project" value="InterPro"/>
</dbReference>
<accession>E8X5Q9</accession>
<dbReference type="PANTHER" id="PTHR11638:SF184">
    <property type="entry name" value="ATPASE WITH CHAPERONE ACTIVITY"/>
    <property type="match status" value="1"/>
</dbReference>